<feature type="binding site" evidence="7">
    <location>
        <position position="56"/>
    </location>
    <ligand>
        <name>substrate</name>
    </ligand>
</feature>
<dbReference type="EMBL" id="FQWS01000001">
    <property type="protein sequence ID" value="SHG39771.1"/>
    <property type="molecule type" value="Genomic_DNA"/>
</dbReference>
<dbReference type="PANTHER" id="PTHR21087">
    <property type="entry name" value="SHIKIMATE KINASE"/>
    <property type="match status" value="1"/>
</dbReference>
<feature type="binding site" evidence="7">
    <location>
        <position position="32"/>
    </location>
    <ligand>
        <name>substrate</name>
    </ligand>
</feature>
<name>A0A1M5JGX3_9FLAO</name>
<comment type="similarity">
    <text evidence="7">Belongs to the shikimate kinase family.</text>
</comment>
<reference evidence="9" key="1">
    <citation type="submission" date="2016-11" db="EMBL/GenBank/DDBJ databases">
        <authorList>
            <person name="Varghese N."/>
            <person name="Submissions S."/>
        </authorList>
    </citation>
    <scope>NUCLEOTIDE SEQUENCE [LARGE SCALE GENOMIC DNA]</scope>
    <source>
        <strain evidence="9">DSM 25330</strain>
    </source>
</reference>
<evidence type="ECO:0000256" key="7">
    <source>
        <dbReference type="HAMAP-Rule" id="MF_00109"/>
    </source>
</evidence>
<dbReference type="InterPro" id="IPR000623">
    <property type="entry name" value="Shikimate_kinase/TSH1"/>
</dbReference>
<evidence type="ECO:0000256" key="3">
    <source>
        <dbReference type="ARBA" id="ARBA00022741"/>
    </source>
</evidence>
<dbReference type="GO" id="GO:0005829">
    <property type="term" value="C:cytosol"/>
    <property type="evidence" value="ECO:0007669"/>
    <property type="project" value="TreeGrafter"/>
</dbReference>
<comment type="caution">
    <text evidence="7">Lacks conserved residue(s) required for the propagation of feature annotation.</text>
</comment>
<comment type="cofactor">
    <cofactor evidence="7">
        <name>Mg(2+)</name>
        <dbReference type="ChEBI" id="CHEBI:18420"/>
    </cofactor>
    <text evidence="7">Binds 1 Mg(2+) ion per subunit.</text>
</comment>
<dbReference type="Gene3D" id="3.40.50.300">
    <property type="entry name" value="P-loop containing nucleotide triphosphate hydrolases"/>
    <property type="match status" value="1"/>
</dbReference>
<keyword evidence="6 7" id="KW-0057">Aromatic amino acid biosynthesis</keyword>
<comment type="pathway">
    <text evidence="7">Metabolic intermediate biosynthesis; chorismate biosynthesis; chorismate from D-erythrose 4-phosphate and phosphoenolpyruvate: step 5/7.</text>
</comment>
<comment type="catalytic activity">
    <reaction evidence="7">
        <text>shikimate + ATP = 3-phosphoshikimate + ADP + H(+)</text>
        <dbReference type="Rhea" id="RHEA:13121"/>
        <dbReference type="ChEBI" id="CHEBI:15378"/>
        <dbReference type="ChEBI" id="CHEBI:30616"/>
        <dbReference type="ChEBI" id="CHEBI:36208"/>
        <dbReference type="ChEBI" id="CHEBI:145989"/>
        <dbReference type="ChEBI" id="CHEBI:456216"/>
        <dbReference type="EC" id="2.7.1.71"/>
    </reaction>
</comment>
<keyword evidence="4 7" id="KW-0418">Kinase</keyword>
<dbReference type="SUPFAM" id="SSF52540">
    <property type="entry name" value="P-loop containing nucleoside triphosphate hydrolases"/>
    <property type="match status" value="1"/>
</dbReference>
<organism evidence="8 9">
    <name type="scientific">Winogradskyella jejuensis</name>
    <dbReference type="NCBI Taxonomy" id="1089305"/>
    <lineage>
        <taxon>Bacteria</taxon>
        <taxon>Pseudomonadati</taxon>
        <taxon>Bacteroidota</taxon>
        <taxon>Flavobacteriia</taxon>
        <taxon>Flavobacteriales</taxon>
        <taxon>Flavobacteriaceae</taxon>
        <taxon>Winogradskyella</taxon>
    </lineage>
</organism>
<dbReference type="InterPro" id="IPR027417">
    <property type="entry name" value="P-loop_NTPase"/>
</dbReference>
<dbReference type="GO" id="GO:0000287">
    <property type="term" value="F:magnesium ion binding"/>
    <property type="evidence" value="ECO:0007669"/>
    <property type="project" value="UniProtKB-UniRule"/>
</dbReference>
<dbReference type="STRING" id="1089305.SAMN05444148_0021"/>
<keyword evidence="3 7" id="KW-0547">Nucleotide-binding</keyword>
<keyword evidence="5 7" id="KW-0067">ATP-binding</keyword>
<dbReference type="EC" id="2.7.1.71" evidence="7"/>
<evidence type="ECO:0000313" key="8">
    <source>
        <dbReference type="EMBL" id="SHG39771.1"/>
    </source>
</evidence>
<feature type="binding site" evidence="7">
    <location>
        <position position="120"/>
    </location>
    <ligand>
        <name>ATP</name>
        <dbReference type="ChEBI" id="CHEBI:30616"/>
    </ligand>
</feature>
<evidence type="ECO:0000256" key="1">
    <source>
        <dbReference type="ARBA" id="ARBA00022605"/>
    </source>
</evidence>
<dbReference type="InterPro" id="IPR031322">
    <property type="entry name" value="Shikimate/glucono_kinase"/>
</dbReference>
<keyword evidence="1 7" id="KW-0028">Amino-acid biosynthesis</keyword>
<keyword evidence="9" id="KW-1185">Reference proteome</keyword>
<dbReference type="GO" id="GO:0009073">
    <property type="term" value="P:aromatic amino acid family biosynthetic process"/>
    <property type="evidence" value="ECO:0007669"/>
    <property type="project" value="UniProtKB-KW"/>
</dbReference>
<dbReference type="OrthoDB" id="9800332at2"/>
<evidence type="ECO:0000256" key="4">
    <source>
        <dbReference type="ARBA" id="ARBA00022777"/>
    </source>
</evidence>
<dbReference type="Pfam" id="PF01202">
    <property type="entry name" value="SKI"/>
    <property type="match status" value="1"/>
</dbReference>
<dbReference type="HAMAP" id="MF_00109">
    <property type="entry name" value="Shikimate_kinase"/>
    <property type="match status" value="1"/>
</dbReference>
<dbReference type="PRINTS" id="PR01100">
    <property type="entry name" value="SHIKIMTKNASE"/>
</dbReference>
<comment type="function">
    <text evidence="7">Catalyzes the specific phosphorylation of the 3-hydroxyl group of shikimic acid using ATP as a cosubstrate.</text>
</comment>
<dbReference type="UniPathway" id="UPA00053">
    <property type="reaction ID" value="UER00088"/>
</dbReference>
<dbReference type="GO" id="GO:0004765">
    <property type="term" value="F:shikimate kinase activity"/>
    <property type="evidence" value="ECO:0007669"/>
    <property type="project" value="UniProtKB-UniRule"/>
</dbReference>
<protein>
    <recommendedName>
        <fullName evidence="7">Shikimate kinase</fullName>
        <shortName evidence="7">SK</shortName>
        <ecNumber evidence="7">2.7.1.71</ecNumber>
    </recommendedName>
</protein>
<evidence type="ECO:0000313" key="9">
    <source>
        <dbReference type="Proteomes" id="UP000184522"/>
    </source>
</evidence>
<keyword evidence="2 7" id="KW-0808">Transferase</keyword>
<keyword evidence="7" id="KW-0479">Metal-binding</keyword>
<dbReference type="GO" id="GO:0009423">
    <property type="term" value="P:chorismate biosynthetic process"/>
    <property type="evidence" value="ECO:0007669"/>
    <property type="project" value="UniProtKB-UniRule"/>
</dbReference>
<comment type="subunit">
    <text evidence="7">Monomer.</text>
</comment>
<dbReference type="CDD" id="cd00464">
    <property type="entry name" value="SK"/>
    <property type="match status" value="1"/>
</dbReference>
<evidence type="ECO:0000256" key="2">
    <source>
        <dbReference type="ARBA" id="ARBA00022679"/>
    </source>
</evidence>
<dbReference type="GO" id="GO:0005524">
    <property type="term" value="F:ATP binding"/>
    <property type="evidence" value="ECO:0007669"/>
    <property type="project" value="UniProtKB-UniRule"/>
</dbReference>
<proteinExistence type="inferred from homology"/>
<dbReference type="GO" id="GO:0008652">
    <property type="term" value="P:amino acid biosynthetic process"/>
    <property type="evidence" value="ECO:0007669"/>
    <property type="project" value="UniProtKB-KW"/>
</dbReference>
<evidence type="ECO:0000256" key="5">
    <source>
        <dbReference type="ARBA" id="ARBA00022840"/>
    </source>
</evidence>
<feature type="binding site" evidence="7">
    <location>
        <position position="14"/>
    </location>
    <ligand>
        <name>Mg(2+)</name>
        <dbReference type="ChEBI" id="CHEBI:18420"/>
    </ligand>
</feature>
<gene>
    <name evidence="7" type="primary">aroK</name>
    <name evidence="8" type="ORF">SAMN05444148_0021</name>
</gene>
<sequence>MIIVLMGYMGSGKSTVGKKLAYILEYNFIDLDDLITEKESKSIADIFKTKGEIYFRKKETEYLKEVISSDSNTVLSLGGGTPCYGINLNIIKDSKNTKSFYLKTSLQELKKRLLPEMEKRPLISHLQGEDEIIEFLGKHLFERAPFYSQSDFSITTDGKSKMEIVEEIVLSLV</sequence>
<dbReference type="AlphaFoldDB" id="A0A1M5JGX3"/>
<keyword evidence="7" id="KW-0963">Cytoplasm</keyword>
<evidence type="ECO:0000256" key="6">
    <source>
        <dbReference type="ARBA" id="ARBA00023141"/>
    </source>
</evidence>
<dbReference type="Proteomes" id="UP000184522">
    <property type="component" value="Unassembled WGS sequence"/>
</dbReference>
<dbReference type="PANTHER" id="PTHR21087:SF16">
    <property type="entry name" value="SHIKIMATE KINASE 1, CHLOROPLASTIC"/>
    <property type="match status" value="1"/>
</dbReference>
<feature type="binding site" evidence="7">
    <location>
        <position position="143"/>
    </location>
    <ligand>
        <name>substrate</name>
    </ligand>
</feature>
<feature type="binding site" evidence="7">
    <location>
        <begin position="10"/>
        <end position="15"/>
    </location>
    <ligand>
        <name>ATP</name>
        <dbReference type="ChEBI" id="CHEBI:30616"/>
    </ligand>
</feature>
<comment type="subcellular location">
    <subcellularLocation>
        <location evidence="7">Cytoplasm</location>
    </subcellularLocation>
</comment>
<accession>A0A1M5JGX3</accession>
<keyword evidence="7" id="KW-0460">Magnesium</keyword>
<feature type="binding site" evidence="7">
    <location>
        <position position="79"/>
    </location>
    <ligand>
        <name>substrate</name>
    </ligand>
</feature>
<dbReference type="RefSeq" id="WP_073081365.1">
    <property type="nucleotide sequence ID" value="NZ_FQWS01000001.1"/>
</dbReference>